<sequence length="174" mass="19629">MKTRTKNIGVVILIIAVVVAGIFYIYHEINVASTNKMRLESIVGQSLTKSREQLEKISKLQELNNSNIQLIQNELTGIQVHYSVIDKAVGVSLLAPISDELKTKFEDISSIYQGSQQLSEEGIKEFNDYKNKLVDLSSIINETYYESSQNHPEGGGVNLNITDYQELAKFRQNF</sequence>
<dbReference type="AlphaFoldDB" id="A0A2R9SPR2"/>
<dbReference type="RefSeq" id="WP_006211817.1">
    <property type="nucleotide sequence ID" value="NZ_ADHJ01000041.1"/>
</dbReference>
<protein>
    <submittedName>
        <fullName evidence="2">Uncharacterized protein</fullName>
    </submittedName>
</protein>
<accession>A0A2R9SPR2</accession>
<dbReference type="EMBL" id="ADHJ01000041">
    <property type="protein sequence ID" value="EFU39344.1"/>
    <property type="molecule type" value="Genomic_DNA"/>
</dbReference>
<keyword evidence="1" id="KW-1133">Transmembrane helix</keyword>
<evidence type="ECO:0000256" key="1">
    <source>
        <dbReference type="SAM" id="Phobius"/>
    </source>
</evidence>
<evidence type="ECO:0000313" key="2">
    <source>
        <dbReference type="EMBL" id="EFU39344.1"/>
    </source>
</evidence>
<dbReference type="KEGG" id="pvo:PVOR_25343"/>
<keyword evidence="3" id="KW-1185">Reference proteome</keyword>
<name>A0A2R9SPR2_9BACL</name>
<keyword evidence="1" id="KW-0472">Membrane</keyword>
<comment type="caution">
    <text evidence="2">The sequence shown here is derived from an EMBL/GenBank/DDBJ whole genome shotgun (WGS) entry which is preliminary data.</text>
</comment>
<dbReference type="Proteomes" id="UP000003094">
    <property type="component" value="Unassembled WGS sequence"/>
</dbReference>
<evidence type="ECO:0000313" key="3">
    <source>
        <dbReference type="Proteomes" id="UP000003094"/>
    </source>
</evidence>
<reference evidence="2 3" key="1">
    <citation type="journal article" date="2010" name="BMC Genomics">
        <title>Genome sequence of the pattern forming Paenibacillus vortex bacterium reveals potential for thriving in complex environments.</title>
        <authorList>
            <person name="Sirota-Madi A."/>
            <person name="Olender T."/>
            <person name="Helman Y."/>
            <person name="Ingham C."/>
            <person name="Brainis I."/>
            <person name="Roth D."/>
            <person name="Hagi E."/>
            <person name="Brodsky L."/>
            <person name="Leshkowitz D."/>
            <person name="Galatenko V."/>
            <person name="Nikolaev V."/>
            <person name="Mugasimangalam R.C."/>
            <person name="Bransburg-Zabary S."/>
            <person name="Gutnick D.L."/>
            <person name="Lancet D."/>
            <person name="Ben-Jacob E."/>
        </authorList>
    </citation>
    <scope>NUCLEOTIDE SEQUENCE [LARGE SCALE GENOMIC DNA]</scope>
    <source>
        <strain evidence="2 3">V453</strain>
    </source>
</reference>
<proteinExistence type="predicted"/>
<feature type="transmembrane region" description="Helical" evidence="1">
    <location>
        <begin position="7"/>
        <end position="26"/>
    </location>
</feature>
<keyword evidence="1" id="KW-0812">Transmembrane</keyword>
<organism evidence="2 3">
    <name type="scientific">Paenibacillus vortex V453</name>
    <dbReference type="NCBI Taxonomy" id="715225"/>
    <lineage>
        <taxon>Bacteria</taxon>
        <taxon>Bacillati</taxon>
        <taxon>Bacillota</taxon>
        <taxon>Bacilli</taxon>
        <taxon>Bacillales</taxon>
        <taxon>Paenibacillaceae</taxon>
        <taxon>Paenibacillus</taxon>
    </lineage>
</organism>
<gene>
    <name evidence="2" type="ORF">PVOR_25343</name>
</gene>